<evidence type="ECO:0000256" key="7">
    <source>
        <dbReference type="HAMAP-Rule" id="MF_01147"/>
    </source>
</evidence>
<keyword evidence="9" id="KW-1185">Reference proteome</keyword>
<evidence type="ECO:0000313" key="9">
    <source>
        <dbReference type="Proteomes" id="UP000179797"/>
    </source>
</evidence>
<evidence type="ECO:0000256" key="5">
    <source>
        <dbReference type="ARBA" id="ARBA00022989"/>
    </source>
</evidence>
<dbReference type="EC" id="2.5.1.145" evidence="7"/>
<dbReference type="AlphaFoldDB" id="A0A1S1Z488"/>
<feature type="transmembrane region" description="Helical" evidence="7">
    <location>
        <begin position="214"/>
        <end position="232"/>
    </location>
</feature>
<comment type="pathway">
    <text evidence="7">Protein modification; lipoprotein biosynthesis (diacylglyceryl transfer).</text>
</comment>
<keyword evidence="3 7" id="KW-0808">Transferase</keyword>
<protein>
    <recommendedName>
        <fullName evidence="7">Phosphatidylglycerol--prolipoprotein diacylglyceryl transferase</fullName>
        <ecNumber evidence="7">2.5.1.145</ecNumber>
    </recommendedName>
</protein>
<keyword evidence="2 7" id="KW-1003">Cell membrane</keyword>
<comment type="caution">
    <text evidence="8">The sequence shown here is derived from an EMBL/GenBank/DDBJ whole genome shotgun (WGS) entry which is preliminary data.</text>
</comment>
<keyword evidence="6 7" id="KW-0472">Membrane</keyword>
<feature type="transmembrane region" description="Helical" evidence="7">
    <location>
        <begin position="27"/>
        <end position="48"/>
    </location>
</feature>
<comment type="catalytic activity">
    <reaction evidence="7">
        <text>L-cysteinyl-[prolipoprotein] + a 1,2-diacyl-sn-glycero-3-phospho-(1'-sn-glycerol) = an S-1,2-diacyl-sn-glyceryl-L-cysteinyl-[prolipoprotein] + sn-glycerol 1-phosphate + H(+)</text>
        <dbReference type="Rhea" id="RHEA:56712"/>
        <dbReference type="Rhea" id="RHEA-COMP:14679"/>
        <dbReference type="Rhea" id="RHEA-COMP:14680"/>
        <dbReference type="ChEBI" id="CHEBI:15378"/>
        <dbReference type="ChEBI" id="CHEBI:29950"/>
        <dbReference type="ChEBI" id="CHEBI:57685"/>
        <dbReference type="ChEBI" id="CHEBI:64716"/>
        <dbReference type="ChEBI" id="CHEBI:140658"/>
        <dbReference type="EC" id="2.5.1.145"/>
    </reaction>
</comment>
<feature type="transmembrane region" description="Helical" evidence="7">
    <location>
        <begin position="100"/>
        <end position="118"/>
    </location>
</feature>
<dbReference type="NCBIfam" id="TIGR00544">
    <property type="entry name" value="lgt"/>
    <property type="match status" value="1"/>
</dbReference>
<dbReference type="InterPro" id="IPR001640">
    <property type="entry name" value="Lgt"/>
</dbReference>
<accession>A0A1S1Z488</accession>
<dbReference type="GO" id="GO:0008961">
    <property type="term" value="F:phosphatidylglycerol-prolipoprotein diacylglyceryl transferase activity"/>
    <property type="evidence" value="ECO:0007669"/>
    <property type="project" value="UniProtKB-UniRule"/>
</dbReference>
<dbReference type="PANTHER" id="PTHR30589">
    <property type="entry name" value="PROLIPOPROTEIN DIACYLGLYCERYL TRANSFERASE"/>
    <property type="match status" value="1"/>
</dbReference>
<dbReference type="PANTHER" id="PTHR30589:SF0">
    <property type="entry name" value="PHOSPHATIDYLGLYCEROL--PROLIPOPROTEIN DIACYLGLYCERYL TRANSFERASE"/>
    <property type="match status" value="1"/>
</dbReference>
<feature type="transmembrane region" description="Helical" evidence="7">
    <location>
        <begin position="247"/>
        <end position="264"/>
    </location>
</feature>
<proteinExistence type="inferred from homology"/>
<comment type="function">
    <text evidence="7">Catalyzes the transfer of the diacylglyceryl group from phosphatidylglycerol to the sulfhydryl group of the N-terminal cysteine of a prolipoprotein, the first step in the formation of mature lipoproteins.</text>
</comment>
<organism evidence="8 9">
    <name type="scientific">Flammeovirga pacifica</name>
    <dbReference type="NCBI Taxonomy" id="915059"/>
    <lineage>
        <taxon>Bacteria</taxon>
        <taxon>Pseudomonadati</taxon>
        <taxon>Bacteroidota</taxon>
        <taxon>Cytophagia</taxon>
        <taxon>Cytophagales</taxon>
        <taxon>Flammeovirgaceae</taxon>
        <taxon>Flammeovirga</taxon>
    </lineage>
</organism>
<dbReference type="HAMAP" id="MF_01147">
    <property type="entry name" value="Lgt"/>
    <property type="match status" value="1"/>
</dbReference>
<evidence type="ECO:0000256" key="6">
    <source>
        <dbReference type="ARBA" id="ARBA00023136"/>
    </source>
</evidence>
<dbReference type="EMBL" id="JRYR02000001">
    <property type="protein sequence ID" value="OHX68104.1"/>
    <property type="molecule type" value="Genomic_DNA"/>
</dbReference>
<dbReference type="STRING" id="915059.NH26_18005"/>
<keyword evidence="4 7" id="KW-0812">Transmembrane</keyword>
<evidence type="ECO:0000256" key="1">
    <source>
        <dbReference type="ARBA" id="ARBA00007150"/>
    </source>
</evidence>
<dbReference type="GO" id="GO:0042158">
    <property type="term" value="P:lipoprotein biosynthetic process"/>
    <property type="evidence" value="ECO:0007669"/>
    <property type="project" value="UniProtKB-UniRule"/>
</dbReference>
<dbReference type="GO" id="GO:0005886">
    <property type="term" value="C:plasma membrane"/>
    <property type="evidence" value="ECO:0007669"/>
    <property type="project" value="UniProtKB-SubCell"/>
</dbReference>
<feature type="binding site" evidence="7">
    <location>
        <position position="146"/>
    </location>
    <ligand>
        <name>a 1,2-diacyl-sn-glycero-3-phospho-(1'-sn-glycerol)</name>
        <dbReference type="ChEBI" id="CHEBI:64716"/>
    </ligand>
</feature>
<feature type="transmembrane region" description="Helical" evidence="7">
    <location>
        <begin position="183"/>
        <end position="202"/>
    </location>
</feature>
<dbReference type="OrthoDB" id="871140at2"/>
<dbReference type="RefSeq" id="WP_044223263.1">
    <property type="nucleotide sequence ID" value="NZ_JRYR02000001.1"/>
</dbReference>
<reference evidence="8 9" key="1">
    <citation type="journal article" date="2012" name="Int. J. Syst. Evol. Microbiol.">
        <title>Flammeovirga pacifica sp. nov., isolated from deep-sea sediment.</title>
        <authorList>
            <person name="Xu H."/>
            <person name="Fu Y."/>
            <person name="Yang N."/>
            <person name="Ding Z."/>
            <person name="Lai Q."/>
            <person name="Zeng R."/>
        </authorList>
    </citation>
    <scope>NUCLEOTIDE SEQUENCE [LARGE SCALE GENOMIC DNA]</scope>
    <source>
        <strain evidence="9">DSM 24597 / LMG 26175 / WPAGA1</strain>
    </source>
</reference>
<sequence length="287" mass="32655">METILAFITWDVNPEIFPSISWLPVRWYGLLFSLGFFIGTYIIAKIFVRENRPESDADAILMYMVVATIVGARLGHVIFYQPEYYFTPSHFIEIFEIWKGGLASHGGAIGIIIALFYYSKNRPDQPWLWILDRVVIPVALAGCFIRFGNLMNSEIIGVASDLPWAFKFIHAHVSDPETPRHPAQLYESITYLGIFFVLAGIYKKEGPKLPQGRLFGLFLVLVFGMRFVWEFFKENQVGFEQGMEFNMGQLLSIPAVLGGLYFIWRSTTPAAAPPPFPKNNPNLGKEK</sequence>
<evidence type="ECO:0000313" key="8">
    <source>
        <dbReference type="EMBL" id="OHX68104.1"/>
    </source>
</evidence>
<comment type="similarity">
    <text evidence="1 7">Belongs to the Lgt family.</text>
</comment>
<comment type="subcellular location">
    <subcellularLocation>
        <location evidence="7">Cell membrane</location>
        <topology evidence="7">Multi-pass membrane protein</topology>
    </subcellularLocation>
</comment>
<dbReference type="Pfam" id="PF01790">
    <property type="entry name" value="LGT"/>
    <property type="match status" value="1"/>
</dbReference>
<dbReference type="UniPathway" id="UPA00664"/>
<gene>
    <name evidence="7" type="primary">lgt</name>
    <name evidence="8" type="ORF">NH26_18005</name>
</gene>
<evidence type="ECO:0000256" key="4">
    <source>
        <dbReference type="ARBA" id="ARBA00022692"/>
    </source>
</evidence>
<keyword evidence="5 7" id="KW-1133">Transmembrane helix</keyword>
<name>A0A1S1Z488_FLAPC</name>
<feature type="transmembrane region" description="Helical" evidence="7">
    <location>
        <begin position="130"/>
        <end position="148"/>
    </location>
</feature>
<evidence type="ECO:0000256" key="3">
    <source>
        <dbReference type="ARBA" id="ARBA00022679"/>
    </source>
</evidence>
<dbReference type="Proteomes" id="UP000179797">
    <property type="component" value="Unassembled WGS sequence"/>
</dbReference>
<evidence type="ECO:0000256" key="2">
    <source>
        <dbReference type="ARBA" id="ARBA00022475"/>
    </source>
</evidence>
<feature type="transmembrane region" description="Helical" evidence="7">
    <location>
        <begin position="60"/>
        <end position="80"/>
    </location>
</feature>